<dbReference type="EMBL" id="JANFYS010000198">
    <property type="protein sequence ID" value="MCQ4771971.1"/>
    <property type="molecule type" value="Genomic_DNA"/>
</dbReference>
<sequence>MEKIPALILSASLIRNPDTRLQALADELYERYGGSWLIPVFMKAIITQSIEQVDFFGSAQQERIGFMHLFLGLGDNCF</sequence>
<reference evidence="1" key="1">
    <citation type="submission" date="2022-06" db="EMBL/GenBank/DDBJ databases">
        <title>Isolation of gut microbiota from human fecal samples.</title>
        <authorList>
            <person name="Pamer E.G."/>
            <person name="Barat B."/>
            <person name="Waligurski E."/>
            <person name="Medina S."/>
            <person name="Paddock L."/>
            <person name="Mostad J."/>
        </authorList>
    </citation>
    <scope>NUCLEOTIDE SEQUENCE</scope>
    <source>
        <strain evidence="1">DFI.9.91</strain>
    </source>
</reference>
<comment type="caution">
    <text evidence="1">The sequence shown here is derived from an EMBL/GenBank/DDBJ whole genome shotgun (WGS) entry which is preliminary data.</text>
</comment>
<accession>A0AAW5JPC6</accession>
<evidence type="ECO:0000313" key="1">
    <source>
        <dbReference type="EMBL" id="MCQ4771971.1"/>
    </source>
</evidence>
<proteinExistence type="predicted"/>
<gene>
    <name evidence="1" type="ORF">NE579_16260</name>
</gene>
<dbReference type="AlphaFoldDB" id="A0AAW5JPC6"/>
<name>A0AAW5JPC6_9FIRM</name>
<feature type="non-terminal residue" evidence="1">
    <location>
        <position position="78"/>
    </location>
</feature>
<organism evidence="1 2">
    <name type="scientific">Intestinimonas massiliensis</name>
    <name type="common">ex Afouda et al. 2020</name>
    <dbReference type="NCBI Taxonomy" id="1673721"/>
    <lineage>
        <taxon>Bacteria</taxon>
        <taxon>Bacillati</taxon>
        <taxon>Bacillota</taxon>
        <taxon>Clostridia</taxon>
        <taxon>Eubacteriales</taxon>
        <taxon>Intestinimonas</taxon>
    </lineage>
</organism>
<dbReference type="Proteomes" id="UP001204562">
    <property type="component" value="Unassembled WGS sequence"/>
</dbReference>
<protein>
    <submittedName>
        <fullName evidence="1">Uncharacterized protein</fullName>
    </submittedName>
</protein>
<evidence type="ECO:0000313" key="2">
    <source>
        <dbReference type="Proteomes" id="UP001204562"/>
    </source>
</evidence>